<accession>A0A0C2IZS8</accession>
<evidence type="ECO:0000256" key="2">
    <source>
        <dbReference type="SAM" id="SignalP"/>
    </source>
</evidence>
<feature type="signal peptide" evidence="2">
    <location>
        <begin position="1"/>
        <end position="18"/>
    </location>
</feature>
<evidence type="ECO:0000313" key="4">
    <source>
        <dbReference type="Proteomes" id="UP000031668"/>
    </source>
</evidence>
<protein>
    <submittedName>
        <fullName evidence="3">Uncharacterized protein</fullName>
    </submittedName>
</protein>
<dbReference type="Proteomes" id="UP000031668">
    <property type="component" value="Unassembled WGS sequence"/>
</dbReference>
<proteinExistence type="predicted"/>
<feature type="chain" id="PRO_5002162882" evidence="2">
    <location>
        <begin position="19"/>
        <end position="164"/>
    </location>
</feature>
<evidence type="ECO:0000313" key="3">
    <source>
        <dbReference type="EMBL" id="KII62317.1"/>
    </source>
</evidence>
<reference evidence="3 4" key="1">
    <citation type="journal article" date="2014" name="Genome Biol. Evol.">
        <title>The genome of the myxosporean Thelohanellus kitauei shows adaptations to nutrient acquisition within its fish host.</title>
        <authorList>
            <person name="Yang Y."/>
            <person name="Xiong J."/>
            <person name="Zhou Z."/>
            <person name="Huo F."/>
            <person name="Miao W."/>
            <person name="Ran C."/>
            <person name="Liu Y."/>
            <person name="Zhang J."/>
            <person name="Feng J."/>
            <person name="Wang M."/>
            <person name="Wang M."/>
            <person name="Wang L."/>
            <person name="Yao B."/>
        </authorList>
    </citation>
    <scope>NUCLEOTIDE SEQUENCE [LARGE SCALE GENOMIC DNA]</scope>
    <source>
        <strain evidence="3">Wuqing</strain>
    </source>
</reference>
<keyword evidence="4" id="KW-1185">Reference proteome</keyword>
<evidence type="ECO:0000256" key="1">
    <source>
        <dbReference type="SAM" id="MobiDB-lite"/>
    </source>
</evidence>
<organism evidence="3 4">
    <name type="scientific">Thelohanellus kitauei</name>
    <name type="common">Myxosporean</name>
    <dbReference type="NCBI Taxonomy" id="669202"/>
    <lineage>
        <taxon>Eukaryota</taxon>
        <taxon>Metazoa</taxon>
        <taxon>Cnidaria</taxon>
        <taxon>Myxozoa</taxon>
        <taxon>Myxosporea</taxon>
        <taxon>Bivalvulida</taxon>
        <taxon>Platysporina</taxon>
        <taxon>Myxobolidae</taxon>
        <taxon>Thelohanellus</taxon>
    </lineage>
</organism>
<sequence length="164" mass="17365">MALLYVFLSVVYVLKAQASTPAKLAAPATAAPAKPGTPAKAPEGGKPPSKEASAVEQTYPFKDGKGGFYGKMMPSTAADTTTAESALKANPKYTPLLPCSSTQKADGVEGPDKIQVVELKCKDGKMYYPKIAITPDPKSKYKKGQLIEMLEQAPNLIPVLQKHA</sequence>
<gene>
    <name evidence="3" type="ORF">RF11_05415</name>
</gene>
<name>A0A0C2IZS8_THEKT</name>
<keyword evidence="2" id="KW-0732">Signal</keyword>
<dbReference type="EMBL" id="JWZT01005011">
    <property type="protein sequence ID" value="KII62317.1"/>
    <property type="molecule type" value="Genomic_DNA"/>
</dbReference>
<feature type="region of interest" description="Disordered" evidence="1">
    <location>
        <begin position="24"/>
        <end position="57"/>
    </location>
</feature>
<comment type="caution">
    <text evidence="3">The sequence shown here is derived from an EMBL/GenBank/DDBJ whole genome shotgun (WGS) entry which is preliminary data.</text>
</comment>
<feature type="compositionally biased region" description="Low complexity" evidence="1">
    <location>
        <begin position="24"/>
        <end position="47"/>
    </location>
</feature>
<dbReference type="AlphaFoldDB" id="A0A0C2IZS8"/>